<reference evidence="2" key="1">
    <citation type="submission" date="2023-07" db="EMBL/GenBank/DDBJ databases">
        <title>draft genome sequence of fig (Ficus carica).</title>
        <authorList>
            <person name="Takahashi T."/>
            <person name="Nishimura K."/>
        </authorList>
    </citation>
    <scope>NUCLEOTIDE SEQUENCE</scope>
</reference>
<protein>
    <submittedName>
        <fullName evidence="2">Uncharacterized protein</fullName>
    </submittedName>
</protein>
<dbReference type="EMBL" id="BTGU01000001">
    <property type="protein sequence ID" value="GMN23868.1"/>
    <property type="molecule type" value="Genomic_DNA"/>
</dbReference>
<evidence type="ECO:0000313" key="2">
    <source>
        <dbReference type="EMBL" id="GMN23868.1"/>
    </source>
</evidence>
<comment type="caution">
    <text evidence="2">The sequence shown here is derived from an EMBL/GenBank/DDBJ whole genome shotgun (WGS) entry which is preliminary data.</text>
</comment>
<keyword evidence="1" id="KW-0472">Membrane</keyword>
<dbReference type="Gramene" id="FCD_00002115-RA">
    <property type="protein sequence ID" value="FCD_00002115-RA:cds"/>
    <property type="gene ID" value="FCD_00002115"/>
</dbReference>
<evidence type="ECO:0000256" key="1">
    <source>
        <dbReference type="SAM" id="Phobius"/>
    </source>
</evidence>
<organism evidence="2 3">
    <name type="scientific">Ficus carica</name>
    <name type="common">Common fig</name>
    <dbReference type="NCBI Taxonomy" id="3494"/>
    <lineage>
        <taxon>Eukaryota</taxon>
        <taxon>Viridiplantae</taxon>
        <taxon>Streptophyta</taxon>
        <taxon>Embryophyta</taxon>
        <taxon>Tracheophyta</taxon>
        <taxon>Spermatophyta</taxon>
        <taxon>Magnoliopsida</taxon>
        <taxon>eudicotyledons</taxon>
        <taxon>Gunneridae</taxon>
        <taxon>Pentapetalae</taxon>
        <taxon>rosids</taxon>
        <taxon>fabids</taxon>
        <taxon>Rosales</taxon>
        <taxon>Moraceae</taxon>
        <taxon>Ficeae</taxon>
        <taxon>Ficus</taxon>
    </lineage>
</organism>
<evidence type="ECO:0000313" key="3">
    <source>
        <dbReference type="Proteomes" id="UP001187192"/>
    </source>
</evidence>
<keyword evidence="1" id="KW-0812">Transmembrane</keyword>
<dbReference type="AlphaFoldDB" id="A0AA87YV67"/>
<gene>
    <name evidence="2" type="ORF">TIFTF001_000311</name>
</gene>
<name>A0AA87YV67_FICCA</name>
<keyword evidence="1" id="KW-1133">Transmembrane helix</keyword>
<feature type="transmembrane region" description="Helical" evidence="1">
    <location>
        <begin position="25"/>
        <end position="51"/>
    </location>
</feature>
<sequence length="54" mass="5841">MIADIYAMPTVASSAHGEGKLDFGILLPVVSAWALFSMTFLWAISLGLHVFTNE</sequence>
<accession>A0AA87YV67</accession>
<keyword evidence="3" id="KW-1185">Reference proteome</keyword>
<proteinExistence type="predicted"/>
<dbReference type="Proteomes" id="UP001187192">
    <property type="component" value="Unassembled WGS sequence"/>
</dbReference>